<feature type="domain" description="Nudix hydrolase" evidence="6">
    <location>
        <begin position="17"/>
        <end position="148"/>
    </location>
</feature>
<evidence type="ECO:0000256" key="4">
    <source>
        <dbReference type="RuleBase" id="RU003476"/>
    </source>
</evidence>
<keyword evidence="3 4" id="KW-0378">Hydrolase</keyword>
<comment type="similarity">
    <text evidence="2 4">Belongs to the Nudix hydrolase family.</text>
</comment>
<evidence type="ECO:0000313" key="8">
    <source>
        <dbReference type="Proteomes" id="UP001144313"/>
    </source>
</evidence>
<sequence length="156" mass="17104">MTRVDHINDPNAPEPNSVVPSTTAFIEDGAGRIVLIQRSDNGDWAMPGGAHDFGETISQTAVREAKEETGLDIEITGLIGIYTDPGHLAEYSDGEVRQQFSLCFRAVPIGGEIQTSEESLKVQWFSEAETASVRINSSMRLRIKHGFQGLREPYIG</sequence>
<dbReference type="PROSITE" id="PS51462">
    <property type="entry name" value="NUDIX"/>
    <property type="match status" value="1"/>
</dbReference>
<dbReference type="AlphaFoldDB" id="A0A9W6G4J3"/>
<evidence type="ECO:0000256" key="3">
    <source>
        <dbReference type="ARBA" id="ARBA00022801"/>
    </source>
</evidence>
<evidence type="ECO:0000313" key="7">
    <source>
        <dbReference type="EMBL" id="GLI40895.1"/>
    </source>
</evidence>
<reference evidence="7" key="1">
    <citation type="submission" date="2022-12" db="EMBL/GenBank/DDBJ databases">
        <title>Reference genome sequencing for broad-spectrum identification of bacterial and archaeal isolates by mass spectrometry.</title>
        <authorList>
            <person name="Sekiguchi Y."/>
            <person name="Tourlousse D.M."/>
        </authorList>
    </citation>
    <scope>NUCLEOTIDE SEQUENCE</scope>
    <source>
        <strain evidence="7">LLR39Z86</strain>
    </source>
</reference>
<dbReference type="InterPro" id="IPR020084">
    <property type="entry name" value="NUDIX_hydrolase_CS"/>
</dbReference>
<dbReference type="Pfam" id="PF00293">
    <property type="entry name" value="NUDIX"/>
    <property type="match status" value="1"/>
</dbReference>
<dbReference type="Proteomes" id="UP001144313">
    <property type="component" value="Unassembled WGS sequence"/>
</dbReference>
<feature type="region of interest" description="Disordered" evidence="5">
    <location>
        <begin position="1"/>
        <end position="20"/>
    </location>
</feature>
<comment type="caution">
    <text evidence="7">The sequence shown here is derived from an EMBL/GenBank/DDBJ whole genome shotgun (WGS) entry which is preliminary data.</text>
</comment>
<evidence type="ECO:0000259" key="6">
    <source>
        <dbReference type="PROSITE" id="PS51462"/>
    </source>
</evidence>
<dbReference type="InterPro" id="IPR020476">
    <property type="entry name" value="Nudix_hydrolase"/>
</dbReference>
<proteinExistence type="inferred from homology"/>
<name>A0A9W6G4J3_9ACTN</name>
<dbReference type="Gene3D" id="3.90.79.10">
    <property type="entry name" value="Nucleoside Triphosphate Pyrophosphohydrolase"/>
    <property type="match status" value="1"/>
</dbReference>
<evidence type="ECO:0000256" key="1">
    <source>
        <dbReference type="ARBA" id="ARBA00001946"/>
    </source>
</evidence>
<dbReference type="EMBL" id="BSDT01000001">
    <property type="protein sequence ID" value="GLI40895.1"/>
    <property type="molecule type" value="Genomic_DNA"/>
</dbReference>
<accession>A0A9W6G4J3</accession>
<dbReference type="InterPro" id="IPR015797">
    <property type="entry name" value="NUDIX_hydrolase-like_dom_sf"/>
</dbReference>
<keyword evidence="8" id="KW-1185">Reference proteome</keyword>
<dbReference type="InterPro" id="IPR000086">
    <property type="entry name" value="NUDIX_hydrolase_dom"/>
</dbReference>
<dbReference type="RefSeq" id="WP_270118142.1">
    <property type="nucleotide sequence ID" value="NZ_BAAAOL010000016.1"/>
</dbReference>
<dbReference type="PANTHER" id="PTHR43046:SF16">
    <property type="entry name" value="ADP-RIBOSE PYROPHOSPHATASE YJHB-RELATED"/>
    <property type="match status" value="1"/>
</dbReference>
<dbReference type="PRINTS" id="PR00502">
    <property type="entry name" value="NUDIXFAMILY"/>
</dbReference>
<organism evidence="7 8">
    <name type="scientific">Glycomyces algeriensis</name>
    <dbReference type="NCBI Taxonomy" id="256037"/>
    <lineage>
        <taxon>Bacteria</taxon>
        <taxon>Bacillati</taxon>
        <taxon>Actinomycetota</taxon>
        <taxon>Actinomycetes</taxon>
        <taxon>Glycomycetales</taxon>
        <taxon>Glycomycetaceae</taxon>
        <taxon>Glycomyces</taxon>
    </lineage>
</organism>
<comment type="cofactor">
    <cofactor evidence="1">
        <name>Mg(2+)</name>
        <dbReference type="ChEBI" id="CHEBI:18420"/>
    </cofactor>
</comment>
<evidence type="ECO:0000256" key="5">
    <source>
        <dbReference type="SAM" id="MobiDB-lite"/>
    </source>
</evidence>
<dbReference type="PANTHER" id="PTHR43046">
    <property type="entry name" value="GDP-MANNOSE MANNOSYL HYDROLASE"/>
    <property type="match status" value="1"/>
</dbReference>
<evidence type="ECO:0000256" key="2">
    <source>
        <dbReference type="ARBA" id="ARBA00005582"/>
    </source>
</evidence>
<dbReference type="SUPFAM" id="SSF55811">
    <property type="entry name" value="Nudix"/>
    <property type="match status" value="1"/>
</dbReference>
<dbReference type="GO" id="GO:0016787">
    <property type="term" value="F:hydrolase activity"/>
    <property type="evidence" value="ECO:0007669"/>
    <property type="project" value="UniProtKB-KW"/>
</dbReference>
<gene>
    <name evidence="7" type="ORF">GALLR39Z86_07450</name>
</gene>
<protein>
    <submittedName>
        <fullName evidence="7">MutT/NUDIX-like protein</fullName>
    </submittedName>
</protein>
<dbReference type="PROSITE" id="PS00893">
    <property type="entry name" value="NUDIX_BOX"/>
    <property type="match status" value="1"/>
</dbReference>